<dbReference type="RefSeq" id="WP_092152382.1">
    <property type="nucleotide sequence ID" value="NZ_FNBX01000001.1"/>
</dbReference>
<evidence type="ECO:0000313" key="2">
    <source>
        <dbReference type="Proteomes" id="UP000199355"/>
    </source>
</evidence>
<organism evidence="1 2">
    <name type="scientific">Desulfovibrio legallii</name>
    <dbReference type="NCBI Taxonomy" id="571438"/>
    <lineage>
        <taxon>Bacteria</taxon>
        <taxon>Pseudomonadati</taxon>
        <taxon>Thermodesulfobacteriota</taxon>
        <taxon>Desulfovibrionia</taxon>
        <taxon>Desulfovibrionales</taxon>
        <taxon>Desulfovibrionaceae</taxon>
        <taxon>Desulfovibrio</taxon>
    </lineage>
</organism>
<dbReference type="AlphaFoldDB" id="A0A1G7I0W1"/>
<dbReference type="OrthoDB" id="9771212at2"/>
<dbReference type="InterPro" id="IPR014998">
    <property type="entry name" value="DUF1848"/>
</dbReference>
<dbReference type="STRING" id="571438.SAMN05192586_101113"/>
<keyword evidence="2" id="KW-1185">Reference proteome</keyword>
<proteinExistence type="predicted"/>
<accession>A0A1G7I0W1</accession>
<reference evidence="2" key="1">
    <citation type="submission" date="2016-10" db="EMBL/GenBank/DDBJ databases">
        <authorList>
            <person name="Varghese N."/>
            <person name="Submissions S."/>
        </authorList>
    </citation>
    <scope>NUCLEOTIDE SEQUENCE [LARGE SCALE GENOMIC DNA]</scope>
    <source>
        <strain evidence="2">KHC7</strain>
    </source>
</reference>
<dbReference type="EMBL" id="FNBX01000001">
    <property type="protein sequence ID" value="SDF06427.1"/>
    <property type="molecule type" value="Genomic_DNA"/>
</dbReference>
<protein>
    <recommendedName>
        <fullName evidence="3">DUF1848 domain-containing protein</fullName>
    </recommendedName>
</protein>
<dbReference type="Proteomes" id="UP000199355">
    <property type="component" value="Unassembled WGS sequence"/>
</dbReference>
<dbReference type="Pfam" id="PF08902">
    <property type="entry name" value="DUF1848"/>
    <property type="match status" value="1"/>
</dbReference>
<name>A0A1G7I0W1_9BACT</name>
<gene>
    <name evidence="1" type="ORF">SAMN05192586_101113</name>
</gene>
<evidence type="ECO:0000313" key="1">
    <source>
        <dbReference type="EMBL" id="SDF06427.1"/>
    </source>
</evidence>
<sequence>MVWSSVTIPTAHGPQPGIAPILVAASRATDIPAFYAPWFLNRLRAGFALWRNPFNGRGQYVSLARTRCVIFWSKNPAPLLPCLPELDARGLAYYLHYTLNDYAKEGFEPGLPPLARRVETFCRWSDALGPERVIWRFDPLLLAGPLAAPGADGCARLLDKIARLARALAGHTSKLAFSFADIAPYRKVRTNLRRAGLPWRDFTPEEMRTLAQGIAQICADCGLIPATCGETADLSAWGVGHNRCIDPELILKLTRNHPDVLRLLGREGRQQILPGAPAPRWPRDPGQRPACACVPCKDIGQYTTCPHGCVYCYANASPAAARRGRAAHDPHGEAIAPERAG</sequence>
<evidence type="ECO:0008006" key="3">
    <source>
        <dbReference type="Google" id="ProtNLM"/>
    </source>
</evidence>